<keyword evidence="2" id="KW-1185">Reference proteome</keyword>
<name>A0ABV8LEJ5_9NOCA</name>
<dbReference type="EMBL" id="JBHSBA010000015">
    <property type="protein sequence ID" value="MFC4128754.1"/>
    <property type="molecule type" value="Genomic_DNA"/>
</dbReference>
<reference evidence="2" key="1">
    <citation type="journal article" date="2019" name="Int. J. Syst. Evol. Microbiol.">
        <title>The Global Catalogue of Microorganisms (GCM) 10K type strain sequencing project: providing services to taxonomists for standard genome sequencing and annotation.</title>
        <authorList>
            <consortium name="The Broad Institute Genomics Platform"/>
            <consortium name="The Broad Institute Genome Sequencing Center for Infectious Disease"/>
            <person name="Wu L."/>
            <person name="Ma J."/>
        </authorList>
    </citation>
    <scope>NUCLEOTIDE SEQUENCE [LARGE SCALE GENOMIC DNA]</scope>
    <source>
        <strain evidence="2">CGMCC 4.7204</strain>
    </source>
</reference>
<comment type="caution">
    <text evidence="1">The sequence shown here is derived from an EMBL/GenBank/DDBJ whole genome shotgun (WGS) entry which is preliminary data.</text>
</comment>
<protein>
    <submittedName>
        <fullName evidence="1">Type II toxin-antitoxin system RelE/ParE family toxin</fullName>
    </submittedName>
</protein>
<evidence type="ECO:0000313" key="2">
    <source>
        <dbReference type="Proteomes" id="UP001595767"/>
    </source>
</evidence>
<dbReference type="Proteomes" id="UP001595767">
    <property type="component" value="Unassembled WGS sequence"/>
</dbReference>
<dbReference type="InterPro" id="IPR009241">
    <property type="entry name" value="HigB-like"/>
</dbReference>
<organism evidence="1 2">
    <name type="scientific">Nocardia rhizosphaerae</name>
    <dbReference type="NCBI Taxonomy" id="1691571"/>
    <lineage>
        <taxon>Bacteria</taxon>
        <taxon>Bacillati</taxon>
        <taxon>Actinomycetota</taxon>
        <taxon>Actinomycetes</taxon>
        <taxon>Mycobacteriales</taxon>
        <taxon>Nocardiaceae</taxon>
        <taxon>Nocardia</taxon>
    </lineage>
</organism>
<evidence type="ECO:0000313" key="1">
    <source>
        <dbReference type="EMBL" id="MFC4128754.1"/>
    </source>
</evidence>
<proteinExistence type="predicted"/>
<dbReference type="RefSeq" id="WP_378554538.1">
    <property type="nucleotide sequence ID" value="NZ_JBHSBA010000015.1"/>
</dbReference>
<accession>A0ABV8LEJ5</accession>
<dbReference type="Pfam" id="PF05973">
    <property type="entry name" value="Gp49"/>
    <property type="match status" value="1"/>
</dbReference>
<sequence>MKRIEFVGTALDDLREFPVAARRECGYQLDRVQRGLQPTDWRPMRSVGLGVCEIRVREDSGAFRVIYLAKLADRILVLHCFQKKTQKTAESDLALATKRYALARVSSEKGER</sequence>
<gene>
    <name evidence="1" type="ORF">ACFOW8_27865</name>
</gene>